<protein>
    <recommendedName>
        <fullName evidence="7">Bacterioferritin</fullName>
        <ecNumber evidence="7">1.16.3.1</ecNumber>
    </recommendedName>
</protein>
<dbReference type="EC" id="1.16.3.1" evidence="7"/>
<evidence type="ECO:0000313" key="11">
    <source>
        <dbReference type="Proteomes" id="UP000727907"/>
    </source>
</evidence>
<evidence type="ECO:0000256" key="5">
    <source>
        <dbReference type="ARBA" id="ARBA00022723"/>
    </source>
</evidence>
<dbReference type="Proteomes" id="UP000727907">
    <property type="component" value="Unassembled WGS sequence"/>
</dbReference>
<evidence type="ECO:0000256" key="2">
    <source>
        <dbReference type="ARBA" id="ARBA00008093"/>
    </source>
</evidence>
<comment type="function">
    <text evidence="7">Iron-storage protein, whose ferroxidase center binds Fe(2+), oxidizes it using dioxygen to Fe(3+), and participates in the subsequent Fe(3+) oxide mineral core formation within the central cavity of the BFR protein shell.</text>
</comment>
<keyword evidence="6 7" id="KW-0408">Iron</keyword>
<dbReference type="PANTHER" id="PTHR30295:SF0">
    <property type="entry name" value="BACTERIOFERRITIN"/>
    <property type="match status" value="1"/>
</dbReference>
<evidence type="ECO:0000313" key="10">
    <source>
        <dbReference type="EMBL" id="MBU8876131.1"/>
    </source>
</evidence>
<evidence type="ECO:0000259" key="9">
    <source>
        <dbReference type="PROSITE" id="PS50905"/>
    </source>
</evidence>
<gene>
    <name evidence="10" type="primary">bfr</name>
    <name evidence="10" type="ORF">KQ910_20330</name>
</gene>
<evidence type="ECO:0000256" key="3">
    <source>
        <dbReference type="ARBA" id="ARBA00022434"/>
    </source>
</evidence>
<dbReference type="NCBIfam" id="TIGR00754">
    <property type="entry name" value="bfr"/>
    <property type="match status" value="1"/>
</dbReference>
<comment type="cofactor">
    <cofactor evidence="1">
        <name>heme b</name>
        <dbReference type="ChEBI" id="CHEBI:60344"/>
    </cofactor>
</comment>
<organism evidence="10 11">
    <name type="scientific">Reyranella humidisoli</name>
    <dbReference type="NCBI Taxonomy" id="2849149"/>
    <lineage>
        <taxon>Bacteria</taxon>
        <taxon>Pseudomonadati</taxon>
        <taxon>Pseudomonadota</taxon>
        <taxon>Alphaproteobacteria</taxon>
        <taxon>Hyphomicrobiales</taxon>
        <taxon>Reyranellaceae</taxon>
        <taxon>Reyranella</taxon>
    </lineage>
</organism>
<evidence type="ECO:0000256" key="7">
    <source>
        <dbReference type="PIRNR" id="PIRNR002560"/>
    </source>
</evidence>
<comment type="similarity">
    <text evidence="2 7">Belongs to the bacterioferritin family.</text>
</comment>
<keyword evidence="5 7" id="KW-0479">Metal-binding</keyword>
<dbReference type="PANTHER" id="PTHR30295">
    <property type="entry name" value="BACTERIOFERRITIN"/>
    <property type="match status" value="1"/>
</dbReference>
<dbReference type="InterPro" id="IPR009040">
    <property type="entry name" value="Ferritin-like_diiron"/>
</dbReference>
<proteinExistence type="inferred from homology"/>
<dbReference type="RefSeq" id="WP_216964678.1">
    <property type="nucleotide sequence ID" value="NZ_JAHOPB010000002.1"/>
</dbReference>
<feature type="coiled-coil region" evidence="8">
    <location>
        <begin position="117"/>
        <end position="144"/>
    </location>
</feature>
<evidence type="ECO:0000256" key="8">
    <source>
        <dbReference type="SAM" id="Coils"/>
    </source>
</evidence>
<dbReference type="InterPro" id="IPR002024">
    <property type="entry name" value="Bacterioferritin"/>
</dbReference>
<evidence type="ECO:0000256" key="4">
    <source>
        <dbReference type="ARBA" id="ARBA00022617"/>
    </source>
</evidence>
<dbReference type="CDD" id="cd00907">
    <property type="entry name" value="Bacterioferritin"/>
    <property type="match status" value="1"/>
</dbReference>
<keyword evidence="8" id="KW-0175">Coiled coil</keyword>
<dbReference type="InterPro" id="IPR008331">
    <property type="entry name" value="Ferritin_DPS_dom"/>
</dbReference>
<comment type="caution">
    <text evidence="10">The sequence shown here is derived from an EMBL/GenBank/DDBJ whole genome shotgun (WGS) entry which is preliminary data.</text>
</comment>
<dbReference type="PROSITE" id="PS00549">
    <property type="entry name" value="BACTERIOFERRITIN"/>
    <property type="match status" value="1"/>
</dbReference>
<feature type="domain" description="Ferritin-like diiron" evidence="9">
    <location>
        <begin position="1"/>
        <end position="145"/>
    </location>
</feature>
<keyword evidence="4" id="KW-0349">Heme</keyword>
<accession>A0ABS6INE9</accession>
<keyword evidence="11" id="KW-1185">Reference proteome</keyword>
<keyword evidence="3 7" id="KW-0409">Iron storage</keyword>
<sequence>MKGNPQIIVELNKLLKNELTAINQYFLHARMMKHWGFDRLGHKIYEESIGEMKHADKLIQRILLLDGLPNLQDMGRIAIGENVPEALESDLKLESAARTALVEAVTACEAAKDYVSREIAVSILEDAEEHIDFLETEIGLIEKVGVQNYLQSQMGEGKGPS</sequence>
<dbReference type="PIRSF" id="PIRSF002560">
    <property type="entry name" value="Bacterioferritin"/>
    <property type="match status" value="1"/>
</dbReference>
<dbReference type="Pfam" id="PF00210">
    <property type="entry name" value="Ferritin"/>
    <property type="match status" value="1"/>
</dbReference>
<evidence type="ECO:0000256" key="6">
    <source>
        <dbReference type="ARBA" id="ARBA00023004"/>
    </source>
</evidence>
<dbReference type="PROSITE" id="PS50905">
    <property type="entry name" value="FERRITIN_LIKE"/>
    <property type="match status" value="1"/>
</dbReference>
<comment type="catalytic activity">
    <reaction evidence="7">
        <text>4 Fe(2+) + O2 + 4 H(+) = 4 Fe(3+) + 2 H2O</text>
        <dbReference type="Rhea" id="RHEA:11148"/>
        <dbReference type="ChEBI" id="CHEBI:15377"/>
        <dbReference type="ChEBI" id="CHEBI:15378"/>
        <dbReference type="ChEBI" id="CHEBI:15379"/>
        <dbReference type="ChEBI" id="CHEBI:29033"/>
        <dbReference type="ChEBI" id="CHEBI:29034"/>
        <dbReference type="EC" id="1.16.3.1"/>
    </reaction>
</comment>
<dbReference type="EMBL" id="JAHOPB010000002">
    <property type="protein sequence ID" value="MBU8876131.1"/>
    <property type="molecule type" value="Genomic_DNA"/>
</dbReference>
<evidence type="ECO:0000256" key="1">
    <source>
        <dbReference type="ARBA" id="ARBA00001970"/>
    </source>
</evidence>
<name>A0ABS6INE9_9HYPH</name>
<reference evidence="10 11" key="1">
    <citation type="submission" date="2021-06" db="EMBL/GenBank/DDBJ databases">
        <authorList>
            <person name="Lee D.H."/>
        </authorList>
    </citation>
    <scope>NUCLEOTIDE SEQUENCE [LARGE SCALE GENOMIC DNA]</scope>
    <source>
        <strain evidence="10 11">MMS21-HV4-11</strain>
    </source>
</reference>